<gene>
    <name evidence="2" type="ORF">BU26DRAFT_506746</name>
</gene>
<dbReference type="GeneID" id="54580276"/>
<dbReference type="Proteomes" id="UP000800094">
    <property type="component" value="Unassembled WGS sequence"/>
</dbReference>
<evidence type="ECO:0000313" key="3">
    <source>
        <dbReference type="Proteomes" id="UP000800094"/>
    </source>
</evidence>
<feature type="region of interest" description="Disordered" evidence="1">
    <location>
        <begin position="239"/>
        <end position="262"/>
    </location>
</feature>
<feature type="compositionally biased region" description="Polar residues" evidence="1">
    <location>
        <begin position="240"/>
        <end position="253"/>
    </location>
</feature>
<reference evidence="2" key="1">
    <citation type="journal article" date="2020" name="Stud. Mycol.">
        <title>101 Dothideomycetes genomes: a test case for predicting lifestyles and emergence of pathogens.</title>
        <authorList>
            <person name="Haridas S."/>
            <person name="Albert R."/>
            <person name="Binder M."/>
            <person name="Bloem J."/>
            <person name="Labutti K."/>
            <person name="Salamov A."/>
            <person name="Andreopoulos B."/>
            <person name="Baker S."/>
            <person name="Barry K."/>
            <person name="Bills G."/>
            <person name="Bluhm B."/>
            <person name="Cannon C."/>
            <person name="Castanera R."/>
            <person name="Culley D."/>
            <person name="Daum C."/>
            <person name="Ezra D."/>
            <person name="Gonzalez J."/>
            <person name="Henrissat B."/>
            <person name="Kuo A."/>
            <person name="Liang C."/>
            <person name="Lipzen A."/>
            <person name="Lutzoni F."/>
            <person name="Magnuson J."/>
            <person name="Mondo S."/>
            <person name="Nolan M."/>
            <person name="Ohm R."/>
            <person name="Pangilinan J."/>
            <person name="Park H.-J."/>
            <person name="Ramirez L."/>
            <person name="Alfaro M."/>
            <person name="Sun H."/>
            <person name="Tritt A."/>
            <person name="Yoshinaga Y."/>
            <person name="Zwiers L.-H."/>
            <person name="Turgeon B."/>
            <person name="Goodwin S."/>
            <person name="Spatafora J."/>
            <person name="Crous P."/>
            <person name="Grigoriev I."/>
        </authorList>
    </citation>
    <scope>NUCLEOTIDE SEQUENCE</scope>
    <source>
        <strain evidence="2">CBS 122368</strain>
    </source>
</reference>
<dbReference type="EMBL" id="ML987197">
    <property type="protein sequence ID" value="KAF2247519.1"/>
    <property type="molecule type" value="Genomic_DNA"/>
</dbReference>
<keyword evidence="3" id="KW-1185">Reference proteome</keyword>
<organism evidence="2 3">
    <name type="scientific">Trematosphaeria pertusa</name>
    <dbReference type="NCBI Taxonomy" id="390896"/>
    <lineage>
        <taxon>Eukaryota</taxon>
        <taxon>Fungi</taxon>
        <taxon>Dikarya</taxon>
        <taxon>Ascomycota</taxon>
        <taxon>Pezizomycotina</taxon>
        <taxon>Dothideomycetes</taxon>
        <taxon>Pleosporomycetidae</taxon>
        <taxon>Pleosporales</taxon>
        <taxon>Massarineae</taxon>
        <taxon>Trematosphaeriaceae</taxon>
        <taxon>Trematosphaeria</taxon>
    </lineage>
</organism>
<accession>A0A6A6IBA3</accession>
<feature type="compositionally biased region" description="Low complexity" evidence="1">
    <location>
        <begin position="126"/>
        <end position="137"/>
    </location>
</feature>
<protein>
    <submittedName>
        <fullName evidence="2">Uncharacterized protein</fullName>
    </submittedName>
</protein>
<evidence type="ECO:0000313" key="2">
    <source>
        <dbReference type="EMBL" id="KAF2247519.1"/>
    </source>
</evidence>
<proteinExistence type="predicted"/>
<evidence type="ECO:0000256" key="1">
    <source>
        <dbReference type="SAM" id="MobiDB-lite"/>
    </source>
</evidence>
<dbReference type="RefSeq" id="XP_033682523.1">
    <property type="nucleotide sequence ID" value="XM_033826946.1"/>
</dbReference>
<sequence>MRGSPISASSTPDGIREGSERLLARFDAVRVSSRAHFLFLTGDVAIALPLWASWALKMRCIRADRTARLYLLSRPRSWPGLVRWTRVVEQSIAGRELTPHDAALRRLHPVHHCDRCHHRDDKPPQTALTTAHTATTTSPQLCSPPPAAFCRRSLPAGLRPALTTARACSNPLAVHWVSLSARPAPHAPPAALPPAAALQISSVVASQLPIAGFVTHADAASRSLQALPADPLAAGFLETPTKTSHRGGTSQISLPEPPSGTSPLPFDRGIRGLCAGPRRPVTGGAVIRPAHWIRTSHLHCAAPGRRALFTTTSQRPWAPR</sequence>
<feature type="region of interest" description="Disordered" evidence="1">
    <location>
        <begin position="115"/>
        <end position="141"/>
    </location>
</feature>
<name>A0A6A6IBA3_9PLEO</name>
<dbReference type="AlphaFoldDB" id="A0A6A6IBA3"/>